<dbReference type="KEGG" id="clup:CLUP02_04161"/>
<feature type="region of interest" description="Disordered" evidence="1">
    <location>
        <begin position="1"/>
        <end position="68"/>
    </location>
</feature>
<accession>A0A9Q8WCV2</accession>
<reference evidence="2" key="1">
    <citation type="journal article" date="2021" name="Mol. Plant Microbe Interact.">
        <title>Complete Genome Sequence of the Plant-Pathogenic Fungus Colletotrichum lupini.</title>
        <authorList>
            <person name="Baroncelli R."/>
            <person name="Pensec F."/>
            <person name="Da Lio D."/>
            <person name="Boufleur T."/>
            <person name="Vicente I."/>
            <person name="Sarrocco S."/>
            <person name="Picot A."/>
            <person name="Baraldi E."/>
            <person name="Sukno S."/>
            <person name="Thon M."/>
            <person name="Le Floch G."/>
        </authorList>
    </citation>
    <scope>NUCLEOTIDE SEQUENCE</scope>
    <source>
        <strain evidence="2">IMI 504893</strain>
    </source>
</reference>
<evidence type="ECO:0000313" key="3">
    <source>
        <dbReference type="Proteomes" id="UP000830671"/>
    </source>
</evidence>
<protein>
    <submittedName>
        <fullName evidence="2">Uncharacterized protein</fullName>
    </submittedName>
</protein>
<dbReference type="AlphaFoldDB" id="A0A9Q8WCV2"/>
<dbReference type="RefSeq" id="XP_049140320.1">
    <property type="nucleotide sequence ID" value="XM_049283177.1"/>
</dbReference>
<sequence>MTLHFLRKSQQSRHPGSTTWTYLQGDPMPVSPGTAGGTGKTGEREKKRKTPPPLNHFNQVRSGKTGVLADGRIYPAPTRVTSSNSPAGAVPAADLVPRLGRRLEAV</sequence>
<proteinExistence type="predicted"/>
<dbReference type="Proteomes" id="UP000830671">
    <property type="component" value="Chromosome 2"/>
</dbReference>
<keyword evidence="3" id="KW-1185">Reference proteome</keyword>
<organism evidence="2 3">
    <name type="scientific">Colletotrichum lupini</name>
    <dbReference type="NCBI Taxonomy" id="145971"/>
    <lineage>
        <taxon>Eukaryota</taxon>
        <taxon>Fungi</taxon>
        <taxon>Dikarya</taxon>
        <taxon>Ascomycota</taxon>
        <taxon>Pezizomycotina</taxon>
        <taxon>Sordariomycetes</taxon>
        <taxon>Hypocreomycetidae</taxon>
        <taxon>Glomerellales</taxon>
        <taxon>Glomerellaceae</taxon>
        <taxon>Colletotrichum</taxon>
        <taxon>Colletotrichum acutatum species complex</taxon>
    </lineage>
</organism>
<gene>
    <name evidence="2" type="ORF">CLUP02_04161</name>
</gene>
<dbReference type="GeneID" id="73338187"/>
<evidence type="ECO:0000313" key="2">
    <source>
        <dbReference type="EMBL" id="UQC78684.1"/>
    </source>
</evidence>
<feature type="compositionally biased region" description="Basic residues" evidence="1">
    <location>
        <begin position="1"/>
        <end position="11"/>
    </location>
</feature>
<evidence type="ECO:0000256" key="1">
    <source>
        <dbReference type="SAM" id="MobiDB-lite"/>
    </source>
</evidence>
<name>A0A9Q8WCV2_9PEZI</name>
<dbReference type="EMBL" id="CP019474">
    <property type="protein sequence ID" value="UQC78684.1"/>
    <property type="molecule type" value="Genomic_DNA"/>
</dbReference>
<feature type="compositionally biased region" description="Polar residues" evidence="1">
    <location>
        <begin position="12"/>
        <end position="22"/>
    </location>
</feature>